<dbReference type="Gene3D" id="2.30.29.30">
    <property type="entry name" value="Pleckstrin-homology domain (PH domain)/Phosphotyrosine-binding domain (PTB)"/>
    <property type="match status" value="1"/>
</dbReference>
<keyword evidence="6" id="KW-1185">Reference proteome</keyword>
<dbReference type="Pfam" id="PF06311">
    <property type="entry name" value="NumbF"/>
    <property type="match status" value="1"/>
</dbReference>
<dbReference type="PANTHER" id="PTHR47368:SF2">
    <property type="entry name" value="PID DOMAIN-CONTAINING PROTEIN"/>
    <property type="match status" value="1"/>
</dbReference>
<dbReference type="EMBL" id="VXIV02000109">
    <property type="protein sequence ID" value="KAF6040715.1"/>
    <property type="molecule type" value="Genomic_DNA"/>
</dbReference>
<dbReference type="Proteomes" id="UP000593567">
    <property type="component" value="Unassembled WGS sequence"/>
</dbReference>
<dbReference type="OrthoDB" id="10070446at2759"/>
<sequence>MPNLRRRKSLSADEQKNLEFVADKERVKTGSCSFPVKYLGFLEVFKPSGRDMCELVGKVLRAKKRDEKSKRRLKPSDRSSTAVGVMFINADSLRFVASPKMCRKLPSASKNKGSLIIDQAMDRIFFCSPDRNYQDGFSYISRDFSTERWLCHSFQAVYDSGDRVSHAICCAFSVCFERKKAADSNRVCEAQSTEETWFERSGSFRRASLTERLTDPQSVRVVEPPSETSPLPYRSLERPKATRPLLMQQGSSQDFSKLYGSISPFKRSVSLTLSESAAQSENGSMYYDSLSLDNVTGNAASTCGNAAEKIFTGDIMNMCHQVSTALSNLNSSHSPGTPDF</sequence>
<reference evidence="5" key="1">
    <citation type="submission" date="2020-06" db="EMBL/GenBank/DDBJ databases">
        <title>Draft genome of Bugula neritina, a colonial animal packing powerful symbionts and potential medicines.</title>
        <authorList>
            <person name="Rayko M."/>
        </authorList>
    </citation>
    <scope>NUCLEOTIDE SEQUENCE [LARGE SCALE GENOMIC DNA]</scope>
    <source>
        <strain evidence="5">Kwan_BN1</strain>
    </source>
</reference>
<keyword evidence="1" id="KW-0217">Developmental protein</keyword>
<evidence type="ECO:0000313" key="6">
    <source>
        <dbReference type="Proteomes" id="UP000593567"/>
    </source>
</evidence>
<name>A0A7J7KRJ0_BUGNE</name>
<dbReference type="PANTHER" id="PTHR47368">
    <property type="entry name" value="NUMB"/>
    <property type="match status" value="1"/>
</dbReference>
<dbReference type="SMART" id="SM00462">
    <property type="entry name" value="PTB"/>
    <property type="match status" value="1"/>
</dbReference>
<dbReference type="InterPro" id="IPR011993">
    <property type="entry name" value="PH-like_dom_sf"/>
</dbReference>
<organism evidence="5 6">
    <name type="scientific">Bugula neritina</name>
    <name type="common">Brown bryozoan</name>
    <name type="synonym">Sertularia neritina</name>
    <dbReference type="NCBI Taxonomy" id="10212"/>
    <lineage>
        <taxon>Eukaryota</taxon>
        <taxon>Metazoa</taxon>
        <taxon>Spiralia</taxon>
        <taxon>Lophotrochozoa</taxon>
        <taxon>Bryozoa</taxon>
        <taxon>Gymnolaemata</taxon>
        <taxon>Cheilostomatida</taxon>
        <taxon>Flustrina</taxon>
        <taxon>Buguloidea</taxon>
        <taxon>Bugulidae</taxon>
        <taxon>Bugula</taxon>
    </lineage>
</organism>
<dbReference type="PROSITE" id="PS01179">
    <property type="entry name" value="PID"/>
    <property type="match status" value="1"/>
</dbReference>
<feature type="region of interest" description="Disordered" evidence="3">
    <location>
        <begin position="216"/>
        <end position="235"/>
    </location>
</feature>
<dbReference type="AlphaFoldDB" id="A0A7J7KRJ0"/>
<evidence type="ECO:0000313" key="5">
    <source>
        <dbReference type="EMBL" id="KAF6040715.1"/>
    </source>
</evidence>
<comment type="caution">
    <text evidence="5">The sequence shown here is derived from an EMBL/GenBank/DDBJ whole genome shotgun (WGS) entry which is preliminary data.</text>
</comment>
<gene>
    <name evidence="5" type="ORF">EB796_000982</name>
</gene>
<dbReference type="InterPro" id="IPR006020">
    <property type="entry name" value="PTB/PI_dom"/>
</dbReference>
<accession>A0A7J7KRJ0</accession>
<evidence type="ECO:0000259" key="4">
    <source>
        <dbReference type="PROSITE" id="PS01179"/>
    </source>
</evidence>
<dbReference type="GO" id="GO:0005737">
    <property type="term" value="C:cytoplasm"/>
    <property type="evidence" value="ECO:0007669"/>
    <property type="project" value="TreeGrafter"/>
</dbReference>
<dbReference type="Pfam" id="PF00640">
    <property type="entry name" value="PID"/>
    <property type="match status" value="1"/>
</dbReference>
<dbReference type="SUPFAM" id="SSF50729">
    <property type="entry name" value="PH domain-like"/>
    <property type="match status" value="1"/>
</dbReference>
<dbReference type="InterPro" id="IPR016698">
    <property type="entry name" value="Numb/numb-like"/>
</dbReference>
<proteinExistence type="predicted"/>
<evidence type="ECO:0000256" key="2">
    <source>
        <dbReference type="ARBA" id="ARBA00022553"/>
    </source>
</evidence>
<protein>
    <recommendedName>
        <fullName evidence="4">PID domain-containing protein</fullName>
    </recommendedName>
</protein>
<feature type="domain" description="PID" evidence="4">
    <location>
        <begin position="30"/>
        <end position="183"/>
    </location>
</feature>
<evidence type="ECO:0000256" key="1">
    <source>
        <dbReference type="ARBA" id="ARBA00022473"/>
    </source>
</evidence>
<keyword evidence="2" id="KW-0597">Phosphoprotein</keyword>
<evidence type="ECO:0000256" key="3">
    <source>
        <dbReference type="SAM" id="MobiDB-lite"/>
    </source>
</evidence>
<dbReference type="InterPro" id="IPR010449">
    <property type="entry name" value="Numb_domain"/>
</dbReference>